<dbReference type="EMBL" id="JABXYM010000001">
    <property type="protein sequence ID" value="MCR6097239.1"/>
    <property type="molecule type" value="Genomic_DNA"/>
</dbReference>
<keyword evidence="1" id="KW-0812">Transmembrane</keyword>
<evidence type="ECO:0000313" key="4">
    <source>
        <dbReference type="Proteomes" id="UP001057753"/>
    </source>
</evidence>
<organism evidence="3 4">
    <name type="scientific">Salipaludibacillus agaradhaerens</name>
    <name type="common">Bacillus agaradhaerens</name>
    <dbReference type="NCBI Taxonomy" id="76935"/>
    <lineage>
        <taxon>Bacteria</taxon>
        <taxon>Bacillati</taxon>
        <taxon>Bacillota</taxon>
        <taxon>Bacilli</taxon>
        <taxon>Bacillales</taxon>
        <taxon>Bacillaceae</taxon>
    </lineage>
</organism>
<dbReference type="SMART" id="SM00155">
    <property type="entry name" value="PLDc"/>
    <property type="match status" value="2"/>
</dbReference>
<evidence type="ECO:0000259" key="2">
    <source>
        <dbReference type="PROSITE" id="PS50035"/>
    </source>
</evidence>
<dbReference type="InterPro" id="IPR025202">
    <property type="entry name" value="PLD-like_dom"/>
</dbReference>
<dbReference type="Proteomes" id="UP001057753">
    <property type="component" value="Unassembled WGS sequence"/>
</dbReference>
<proteinExistence type="predicted"/>
<dbReference type="CDD" id="cd09113">
    <property type="entry name" value="PLDc_ymdC_like_2"/>
    <property type="match status" value="1"/>
</dbReference>
<dbReference type="InterPro" id="IPR001736">
    <property type="entry name" value="PLipase_D/transphosphatidylase"/>
</dbReference>
<dbReference type="Pfam" id="PF13091">
    <property type="entry name" value="PLDc_2"/>
    <property type="match status" value="2"/>
</dbReference>
<dbReference type="Gene3D" id="3.30.870.10">
    <property type="entry name" value="Endonuclease Chain A"/>
    <property type="match status" value="2"/>
</dbReference>
<evidence type="ECO:0000256" key="1">
    <source>
        <dbReference type="SAM" id="Phobius"/>
    </source>
</evidence>
<sequence>MKHMYWKNVKRSLFLYIMFSLLTAGFMFHYFPSYPQAENEGMANKMLMAGEKVVIIEDNEQAGFVRLDLLKKAEERLAITYHTFHAGVWTDAFMGAVFEAADRGVEVEILFDGMLHNMRGDLRVIPYMLSTHPNITLKYYEPFNPLRPYTWHNRMHDKLLIVDDHYVMTGGRNIGDKYFKSDVDDTVYDRDIILIKEETARDDQRSAITEMSQYFDELFNHDYSYEPIFVPSLYRERAATEKKVMLHEAHDTFEKVVHLNVGEWEEEAIQVKGIQIWHNPIERMNHSPAIWQNLMSLIKDAEESVLIQSPYVIPTDVMTSPFQQKITDAVQLDVLTNSKKVTPNLLAYSGYERYRENLAENGVDLYEYAGQGSIHGKTFIIDSYYSVIGSFNVDPRSAFLNTETVIVLEGEEFASALEGHITNLQADTHLVTKDNIQEIDENEGVSFFKRAVLRLLASFVPFIESLL</sequence>
<dbReference type="GO" id="GO:0032049">
    <property type="term" value="P:cardiolipin biosynthetic process"/>
    <property type="evidence" value="ECO:0007669"/>
    <property type="project" value="UniProtKB-ARBA"/>
</dbReference>
<dbReference type="RefSeq" id="WP_257821644.1">
    <property type="nucleotide sequence ID" value="NZ_JABXYM010000001.1"/>
</dbReference>
<dbReference type="AlphaFoldDB" id="A0A9Q4B2Q3"/>
<protein>
    <submittedName>
        <fullName evidence="3">Phospholipase D family protein</fullName>
    </submittedName>
</protein>
<evidence type="ECO:0000313" key="3">
    <source>
        <dbReference type="EMBL" id="MCR6097239.1"/>
    </source>
</evidence>
<name>A0A9Q4B2Q3_SALAG</name>
<keyword evidence="4" id="KW-1185">Reference proteome</keyword>
<dbReference type="PROSITE" id="PS50035">
    <property type="entry name" value="PLD"/>
    <property type="match status" value="2"/>
</dbReference>
<keyword evidence="1" id="KW-1133">Transmembrane helix</keyword>
<comment type="caution">
    <text evidence="3">The sequence shown here is derived from an EMBL/GenBank/DDBJ whole genome shotgun (WGS) entry which is preliminary data.</text>
</comment>
<dbReference type="SUPFAM" id="SSF56024">
    <property type="entry name" value="Phospholipase D/nuclease"/>
    <property type="match status" value="2"/>
</dbReference>
<keyword evidence="1" id="KW-0472">Membrane</keyword>
<feature type="domain" description="PLD phosphodiesterase" evidence="2">
    <location>
        <begin position="151"/>
        <end position="178"/>
    </location>
</feature>
<gene>
    <name evidence="3" type="ORF">HXA33_11860</name>
</gene>
<dbReference type="GO" id="GO:0030572">
    <property type="term" value="F:phosphatidyltransferase activity"/>
    <property type="evidence" value="ECO:0007669"/>
    <property type="project" value="UniProtKB-ARBA"/>
</dbReference>
<reference evidence="3" key="1">
    <citation type="submission" date="2020-06" db="EMBL/GenBank/DDBJ databases">
        <title>Insight into the genomes of haloalkaliphilic bacilli from Kenyan soda lakes.</title>
        <authorList>
            <person name="Mwirichia R."/>
            <person name="Villamizar G.C."/>
            <person name="Poehlein A."/>
            <person name="Mugweru J."/>
            <person name="Kipnyargis A."/>
            <person name="Kiplimo D."/>
            <person name="Orwa P."/>
            <person name="Daniel R."/>
        </authorList>
    </citation>
    <scope>NUCLEOTIDE SEQUENCE</scope>
    <source>
        <strain evidence="3">B1096_S55</strain>
    </source>
</reference>
<dbReference type="PANTHER" id="PTHR21248:SF12">
    <property type="entry name" value="CARDIOLIPIN SYNTHASE C"/>
    <property type="match status" value="1"/>
</dbReference>
<dbReference type="PANTHER" id="PTHR21248">
    <property type="entry name" value="CARDIOLIPIN SYNTHASE"/>
    <property type="match status" value="1"/>
</dbReference>
<feature type="transmembrane region" description="Helical" evidence="1">
    <location>
        <begin position="12"/>
        <end position="31"/>
    </location>
</feature>
<accession>A0A9Q4B2Q3</accession>
<feature type="domain" description="PLD phosphodiesterase" evidence="2">
    <location>
        <begin position="370"/>
        <end position="397"/>
    </location>
</feature>